<evidence type="ECO:0000313" key="4">
    <source>
        <dbReference type="Proteomes" id="UP001200470"/>
    </source>
</evidence>
<evidence type="ECO:0008006" key="5">
    <source>
        <dbReference type="Google" id="ProtNLM"/>
    </source>
</evidence>
<dbReference type="RefSeq" id="WP_094391286.1">
    <property type="nucleotide sequence ID" value="NZ_JADYTN010000006.1"/>
</dbReference>
<dbReference type="Proteomes" id="UP001200470">
    <property type="component" value="Unassembled WGS sequence"/>
</dbReference>
<protein>
    <recommendedName>
        <fullName evidence="5">Lipoprotein</fullName>
    </recommendedName>
</protein>
<sequence length="152" mass="17456">MTKKLIIILSAVLFIVACGNTNNKAKALLDEARLALDERRYDDVLAKIDTLRNKYPRAIEERKQALPLWQKAELLRTQDELAVVDSLLAVVGSAYNEVRQLQNQADKSGDQEAWKRHNRTANQLKARKDSLQNRFDVACAKIKYIHKKQKEI</sequence>
<evidence type="ECO:0000256" key="2">
    <source>
        <dbReference type="SAM" id="SignalP"/>
    </source>
</evidence>
<comment type="caution">
    <text evidence="3">The sequence shown here is derived from an EMBL/GenBank/DDBJ whole genome shotgun (WGS) entry which is preliminary data.</text>
</comment>
<proteinExistence type="predicted"/>
<evidence type="ECO:0000256" key="1">
    <source>
        <dbReference type="SAM" id="Coils"/>
    </source>
</evidence>
<keyword evidence="1" id="KW-0175">Coiled coil</keyword>
<feature type="signal peptide" evidence="2">
    <location>
        <begin position="1"/>
        <end position="19"/>
    </location>
</feature>
<accession>A0ABS9CDT9</accession>
<dbReference type="PROSITE" id="PS51257">
    <property type="entry name" value="PROKAR_LIPOPROTEIN"/>
    <property type="match status" value="1"/>
</dbReference>
<keyword evidence="2" id="KW-0732">Signal</keyword>
<keyword evidence="4" id="KW-1185">Reference proteome</keyword>
<gene>
    <name evidence="3" type="ORF">I6E12_03995</name>
</gene>
<organism evidence="3 4">
    <name type="scientific">Xylanibacter brevis</name>
    <dbReference type="NCBI Taxonomy" id="83231"/>
    <lineage>
        <taxon>Bacteria</taxon>
        <taxon>Pseudomonadati</taxon>
        <taxon>Bacteroidota</taxon>
        <taxon>Bacteroidia</taxon>
        <taxon>Bacteroidales</taxon>
        <taxon>Prevotellaceae</taxon>
        <taxon>Xylanibacter</taxon>
    </lineage>
</organism>
<evidence type="ECO:0000313" key="3">
    <source>
        <dbReference type="EMBL" id="MCF2563273.1"/>
    </source>
</evidence>
<reference evidence="3 4" key="1">
    <citation type="submission" date="2020-12" db="EMBL/GenBank/DDBJ databases">
        <title>Whole genome sequences of gut porcine anaerobes.</title>
        <authorList>
            <person name="Kubasova T."/>
            <person name="Jahodarova E."/>
            <person name="Rychlik I."/>
        </authorList>
    </citation>
    <scope>NUCLEOTIDE SEQUENCE [LARGE SCALE GENOMIC DNA]</scope>
    <source>
        <strain evidence="3 4">An925</strain>
    </source>
</reference>
<dbReference type="EMBL" id="JADYTN010000006">
    <property type="protein sequence ID" value="MCF2563273.1"/>
    <property type="molecule type" value="Genomic_DNA"/>
</dbReference>
<name>A0ABS9CDT9_9BACT</name>
<feature type="chain" id="PRO_5045562646" description="Lipoprotein" evidence="2">
    <location>
        <begin position="20"/>
        <end position="152"/>
    </location>
</feature>
<feature type="coiled-coil region" evidence="1">
    <location>
        <begin position="114"/>
        <end position="141"/>
    </location>
</feature>